<reference evidence="1 2" key="1">
    <citation type="submission" date="2018-09" db="EMBL/GenBank/DDBJ databases">
        <title>A high-quality reference genome of wild soybean provides a powerful tool to mine soybean genomes.</title>
        <authorList>
            <person name="Xie M."/>
            <person name="Chung C.Y.L."/>
            <person name="Li M.-W."/>
            <person name="Wong F.-L."/>
            <person name="Chan T.-F."/>
            <person name="Lam H.-M."/>
        </authorList>
    </citation>
    <scope>NUCLEOTIDE SEQUENCE [LARGE SCALE GENOMIC DNA]</scope>
    <source>
        <strain evidence="2">cv. W05</strain>
        <tissue evidence="1">Hypocotyl of etiolated seedlings</tissue>
    </source>
</reference>
<dbReference type="AlphaFoldDB" id="A0A445M4I4"/>
<keyword evidence="2" id="KW-1185">Reference proteome</keyword>
<comment type="caution">
    <text evidence="1">The sequence shown here is derived from an EMBL/GenBank/DDBJ whole genome shotgun (WGS) entry which is preliminary data.</text>
</comment>
<dbReference type="EMBL" id="QZWG01000001">
    <property type="protein sequence ID" value="RZC30484.1"/>
    <property type="molecule type" value="Genomic_DNA"/>
</dbReference>
<organism evidence="1 2">
    <name type="scientific">Glycine soja</name>
    <name type="common">Wild soybean</name>
    <dbReference type="NCBI Taxonomy" id="3848"/>
    <lineage>
        <taxon>Eukaryota</taxon>
        <taxon>Viridiplantae</taxon>
        <taxon>Streptophyta</taxon>
        <taxon>Embryophyta</taxon>
        <taxon>Tracheophyta</taxon>
        <taxon>Spermatophyta</taxon>
        <taxon>Magnoliopsida</taxon>
        <taxon>eudicotyledons</taxon>
        <taxon>Gunneridae</taxon>
        <taxon>Pentapetalae</taxon>
        <taxon>rosids</taxon>
        <taxon>fabids</taxon>
        <taxon>Fabales</taxon>
        <taxon>Fabaceae</taxon>
        <taxon>Papilionoideae</taxon>
        <taxon>50 kb inversion clade</taxon>
        <taxon>NPAAA clade</taxon>
        <taxon>indigoferoid/millettioid clade</taxon>
        <taxon>Phaseoleae</taxon>
        <taxon>Glycine</taxon>
        <taxon>Glycine subgen. Soja</taxon>
    </lineage>
</organism>
<accession>A0A445M4I4</accession>
<sequence>MSLEDKNAGGQQFMENGDNHKGLNKYACASVLAANIVSAIFGYGNDGTTMVYQGGGGMVVALGGGGTTRVGAKREPGAFHLGNALVDAKFHIDEKVKAKCKTLVGSSEQEFDEYLKKLEIVCSP</sequence>
<protein>
    <submittedName>
        <fullName evidence="1">Uncharacterized protein</fullName>
    </submittedName>
</protein>
<dbReference type="Proteomes" id="UP000289340">
    <property type="component" value="Chromosome 1"/>
</dbReference>
<name>A0A445M4I4_GLYSO</name>
<gene>
    <name evidence="1" type="ORF">D0Y65_001859</name>
</gene>
<proteinExistence type="predicted"/>
<evidence type="ECO:0000313" key="2">
    <source>
        <dbReference type="Proteomes" id="UP000289340"/>
    </source>
</evidence>
<evidence type="ECO:0000313" key="1">
    <source>
        <dbReference type="EMBL" id="RZC30484.1"/>
    </source>
</evidence>